<evidence type="ECO:0000256" key="2">
    <source>
        <dbReference type="PROSITE-ProRule" id="PRU00325"/>
    </source>
</evidence>
<keyword evidence="1" id="KW-0378">Hydrolase</keyword>
<dbReference type="InterPro" id="IPR013663">
    <property type="entry name" value="Helicase_SWF/SNF/SWI_bac"/>
</dbReference>
<dbReference type="Proteomes" id="UP000581688">
    <property type="component" value="Unassembled WGS sequence"/>
</dbReference>
<dbReference type="GO" id="GO:0004386">
    <property type="term" value="F:helicase activity"/>
    <property type="evidence" value="ECO:0007669"/>
    <property type="project" value="UniProtKB-KW"/>
</dbReference>
<dbReference type="InterPro" id="IPR049730">
    <property type="entry name" value="SNF2/RAD54-like_C"/>
</dbReference>
<dbReference type="GO" id="GO:0005524">
    <property type="term" value="F:ATP binding"/>
    <property type="evidence" value="ECO:0007669"/>
    <property type="project" value="InterPro"/>
</dbReference>
<dbReference type="InterPro" id="IPR027417">
    <property type="entry name" value="P-loop_NTPase"/>
</dbReference>
<dbReference type="InterPro" id="IPR007527">
    <property type="entry name" value="Znf_SWIM"/>
</dbReference>
<dbReference type="SMART" id="SM00487">
    <property type="entry name" value="DEXDc"/>
    <property type="match status" value="1"/>
</dbReference>
<dbReference type="Pfam" id="PF00271">
    <property type="entry name" value="Helicase_C"/>
    <property type="match status" value="1"/>
</dbReference>
<evidence type="ECO:0000259" key="5">
    <source>
        <dbReference type="PROSITE" id="PS51192"/>
    </source>
</evidence>
<feature type="coiled-coil region" evidence="3">
    <location>
        <begin position="92"/>
        <end position="119"/>
    </location>
</feature>
<dbReference type="SUPFAM" id="SSF52540">
    <property type="entry name" value="P-loop containing nucleoside triphosphate hydrolases"/>
    <property type="match status" value="2"/>
</dbReference>
<sequence>MLNRQSIKNMFPDTIYRRGLSYYNQARVQQLTHNEHQNVWNAKVMGTHVYDVEVEILDNELSYVCDCPAHDQYGFCKHSVAVLLEMLEMLVEDADKEQLESHLRQIEQHENKYQQGEELLSSSFTSEIINLFSNEISVPKKTNSTGSSSLLGKPLKVEFHIKHMPKPWDTSLLSIEMKIGIDRVYVVKKLKELLDHIERQEELYFTQKFVYDPNIHFFEQGDLEVIQLLLNIYKSENFYHQRNRWLATSSNDKGMTIPPYFADQLLSFIQYRNCSFEYGDNMYPQIEWKEQKLPFNFELKENKDHFVLDLDNWGSTSYLEEYGYLLLEHQIYKLNPAQAAIIKGLDRVIWEDSSQYLPIQREQLDSFLSYVLPKFKKVGEIKIQDKIAEEIIEPSLDGKLYLYMDEGRLLANLEYHYDDIIIYPFHTDTVENVGNSKVLVRDIEQEQEIMHLMEHSFFKFNGEQLYIEDEEAMFDFMYEFLPRFDEKLNVFMTNQVRNLLLEESKYPSIQVELDARQNFLEVNFDLADIDNEEVSNILSSIVEKKRFYRLPNGVFVPLEEQSFHHIGQMLTELQLKTDAVQDGRVKLPAFRSLQVEELLSIQDRTKYNEAFRKLIDDIKHPEQQEYPLPENLQAEMRSYQKVGFQWLKALNHYRFGGILADDMGLGKTLQTIALLLSDVEANSRTNRNPAIVISPASLVYNWKSEFSKFAPSLSVRIISGTKIEREQLLQDISDVDVIITSYPLVRQDVKLYSSLEFSTCILDEAQAIKNDTTKTAKAVKSIRAGNRFALSGTPIENSLDELWSLFDAILPGYFPNKKGFNSIPQDQISRMSRPFILRRLKKDVLKELPDKIETVHTSELTKEQKQLYVGYLEKIQNEASEAIASEGFQKSRIKILAGLTRLRQLCCHPSLFIENYEGESGKLNQLLDMIDYAIANKQRILIFSQFASMLKIINEKLALEGYHCFYLDGQTPSQKRVEMAERFNQGENDIFLISLKAGGTGLNLTGADTVILYDLWWNPAVEEQAAGRAHRMGQKKVVQVYRLISEGTIEEKIYSLQQKKRELIENIIQPGETMFSSLSENEIMELLSV</sequence>
<dbReference type="InterPro" id="IPR001650">
    <property type="entry name" value="Helicase_C-like"/>
</dbReference>
<dbReference type="RefSeq" id="WP_174497033.1">
    <property type="nucleotide sequence ID" value="NZ_CADDWK010000011.1"/>
</dbReference>
<keyword evidence="7" id="KW-0547">Nucleotide-binding</keyword>
<keyword evidence="7" id="KW-0347">Helicase</keyword>
<keyword evidence="8" id="KW-1185">Reference proteome</keyword>
<dbReference type="CDD" id="cd18793">
    <property type="entry name" value="SF2_C_SNF"/>
    <property type="match status" value="1"/>
</dbReference>
<keyword evidence="2" id="KW-0862">Zinc</keyword>
<dbReference type="FunFam" id="3.40.50.300:FF:000533">
    <property type="entry name" value="Helicase, Snf2 family"/>
    <property type="match status" value="1"/>
</dbReference>
<evidence type="ECO:0000313" key="8">
    <source>
        <dbReference type="Proteomes" id="UP000581688"/>
    </source>
</evidence>
<feature type="domain" description="Helicase ATP-binding" evidence="5">
    <location>
        <begin position="648"/>
        <end position="812"/>
    </location>
</feature>
<dbReference type="InterPro" id="IPR038718">
    <property type="entry name" value="SNF2-like_sf"/>
</dbReference>
<dbReference type="EMBL" id="JACHGH010000009">
    <property type="protein sequence ID" value="MBB6454485.1"/>
    <property type="molecule type" value="Genomic_DNA"/>
</dbReference>
<dbReference type="PROSITE" id="PS50966">
    <property type="entry name" value="ZF_SWIM"/>
    <property type="match status" value="1"/>
</dbReference>
<dbReference type="Pfam" id="PF08455">
    <property type="entry name" value="SNF2_assoc"/>
    <property type="match status" value="1"/>
</dbReference>
<keyword evidence="7" id="KW-0067">ATP-binding</keyword>
<dbReference type="SMART" id="SM00490">
    <property type="entry name" value="HELICc"/>
    <property type="match status" value="1"/>
</dbReference>
<evidence type="ECO:0000256" key="1">
    <source>
        <dbReference type="ARBA" id="ARBA00022801"/>
    </source>
</evidence>
<comment type="caution">
    <text evidence="7">The sequence shown here is derived from an EMBL/GenBank/DDBJ whole genome shotgun (WGS) entry which is preliminary data.</text>
</comment>
<dbReference type="PROSITE" id="PS51194">
    <property type="entry name" value="HELICASE_CTER"/>
    <property type="match status" value="1"/>
</dbReference>
<proteinExistence type="predicted"/>
<accession>A0A841Q7Y3</accession>
<feature type="domain" description="SWIM-type" evidence="4">
    <location>
        <begin position="50"/>
        <end position="87"/>
    </location>
</feature>
<reference evidence="7 8" key="1">
    <citation type="submission" date="2020-08" db="EMBL/GenBank/DDBJ databases">
        <title>Genomic Encyclopedia of Type Strains, Phase IV (KMG-IV): sequencing the most valuable type-strain genomes for metagenomic binning, comparative biology and taxonomic classification.</title>
        <authorList>
            <person name="Goeker M."/>
        </authorList>
    </citation>
    <scope>NUCLEOTIDE SEQUENCE [LARGE SCALE GENOMIC DNA]</scope>
    <source>
        <strain evidence="7 8">DSM 19612</strain>
    </source>
</reference>
<feature type="domain" description="Helicase C-terminal" evidence="6">
    <location>
        <begin position="925"/>
        <end position="1079"/>
    </location>
</feature>
<dbReference type="GO" id="GO:0008270">
    <property type="term" value="F:zinc ion binding"/>
    <property type="evidence" value="ECO:0007669"/>
    <property type="project" value="UniProtKB-KW"/>
</dbReference>
<dbReference type="PANTHER" id="PTHR10799">
    <property type="entry name" value="SNF2/RAD54 HELICASE FAMILY"/>
    <property type="match status" value="1"/>
</dbReference>
<dbReference type="Gene3D" id="3.40.50.300">
    <property type="entry name" value="P-loop containing nucleotide triphosphate hydrolases"/>
    <property type="match status" value="1"/>
</dbReference>
<dbReference type="PROSITE" id="PS51192">
    <property type="entry name" value="HELICASE_ATP_BIND_1"/>
    <property type="match status" value="1"/>
</dbReference>
<evidence type="ECO:0000259" key="4">
    <source>
        <dbReference type="PROSITE" id="PS50966"/>
    </source>
</evidence>
<evidence type="ECO:0000313" key="7">
    <source>
        <dbReference type="EMBL" id="MBB6454485.1"/>
    </source>
</evidence>
<evidence type="ECO:0000259" key="6">
    <source>
        <dbReference type="PROSITE" id="PS51194"/>
    </source>
</evidence>
<keyword evidence="2" id="KW-0479">Metal-binding</keyword>
<keyword evidence="3" id="KW-0175">Coiled coil</keyword>
<evidence type="ECO:0000256" key="3">
    <source>
        <dbReference type="SAM" id="Coils"/>
    </source>
</evidence>
<organism evidence="7 8">
    <name type="scientific">Salirhabdus euzebyi</name>
    <dbReference type="NCBI Taxonomy" id="394506"/>
    <lineage>
        <taxon>Bacteria</taxon>
        <taxon>Bacillati</taxon>
        <taxon>Bacillota</taxon>
        <taxon>Bacilli</taxon>
        <taxon>Bacillales</taxon>
        <taxon>Bacillaceae</taxon>
        <taxon>Salirhabdus</taxon>
    </lineage>
</organism>
<dbReference type="Gene3D" id="3.40.50.10810">
    <property type="entry name" value="Tandem AAA-ATPase domain"/>
    <property type="match status" value="1"/>
</dbReference>
<name>A0A841Q7Y3_9BACI</name>
<keyword evidence="2" id="KW-0863">Zinc-finger</keyword>
<dbReference type="GO" id="GO:0016787">
    <property type="term" value="F:hydrolase activity"/>
    <property type="evidence" value="ECO:0007669"/>
    <property type="project" value="UniProtKB-KW"/>
</dbReference>
<dbReference type="CDD" id="cd18012">
    <property type="entry name" value="DEXQc_arch_SWI2_SNF2"/>
    <property type="match status" value="1"/>
</dbReference>
<protein>
    <submittedName>
        <fullName evidence="7">SNF2 family DNA or RNA helicase</fullName>
    </submittedName>
</protein>
<dbReference type="InterPro" id="IPR014001">
    <property type="entry name" value="Helicase_ATP-bd"/>
</dbReference>
<dbReference type="InterPro" id="IPR000330">
    <property type="entry name" value="SNF2_N"/>
</dbReference>
<dbReference type="AlphaFoldDB" id="A0A841Q7Y3"/>
<gene>
    <name evidence="7" type="ORF">HNQ94_002967</name>
</gene>
<dbReference type="Pfam" id="PF00176">
    <property type="entry name" value="SNF2-rel_dom"/>
    <property type="match status" value="1"/>
</dbReference>